<comment type="caution">
    <text evidence="2">The sequence shown here is derived from an EMBL/GenBank/DDBJ whole genome shotgun (WGS) entry which is preliminary data.</text>
</comment>
<feature type="region of interest" description="Disordered" evidence="1">
    <location>
        <begin position="1"/>
        <end position="21"/>
    </location>
</feature>
<evidence type="ECO:0000313" key="2">
    <source>
        <dbReference type="EMBL" id="MFC3201357.1"/>
    </source>
</evidence>
<evidence type="ECO:0000256" key="1">
    <source>
        <dbReference type="SAM" id="MobiDB-lite"/>
    </source>
</evidence>
<dbReference type="EMBL" id="JBHRSX010000014">
    <property type="protein sequence ID" value="MFC3201357.1"/>
    <property type="molecule type" value="Genomic_DNA"/>
</dbReference>
<keyword evidence="3" id="KW-1185">Reference proteome</keyword>
<dbReference type="Proteomes" id="UP001595477">
    <property type="component" value="Unassembled WGS sequence"/>
</dbReference>
<name>A0ABV7K1G9_9ALTE</name>
<gene>
    <name evidence="2" type="ORF">ACFOEW_05950</name>
</gene>
<proteinExistence type="predicted"/>
<protein>
    <submittedName>
        <fullName evidence="2">Uncharacterized protein</fullName>
    </submittedName>
</protein>
<sequence length="335" mass="38333">MTKLHLSGETPLPGAPPVTLDSGDRCIPQHYLAYTHTRQTVEQVIRDCQFDDDYLIMAGEDQQGLFIQIGVIGFDTYRPRHKQTKRKLVYGRRWRIEPHFPTSELIQTIFLAVKKAREHEVRERFKLTVNGQQSAPFSTHQDLPLFVRQADALRHRQNNQALSQFLREAVALCRQLRFDHAALSILNIEQRYNGQLLVDIALRPTALAELAETQVTTDTLLLKSSSTNELLFALMDLFIQRSNDQVAEHFTYQGIARFSQSYSAVSLANLSLQTRQRNTEAKHSEFYQRLAAHNECIDRNRAPLVVGRKLHADVEARLSRHCDIEGFMPASANVT</sequence>
<organism evidence="2 3">
    <name type="scientific">Alteromonas oceani</name>
    <dbReference type="NCBI Taxonomy" id="2071609"/>
    <lineage>
        <taxon>Bacteria</taxon>
        <taxon>Pseudomonadati</taxon>
        <taxon>Pseudomonadota</taxon>
        <taxon>Gammaproteobacteria</taxon>
        <taxon>Alteromonadales</taxon>
        <taxon>Alteromonadaceae</taxon>
        <taxon>Alteromonas/Salinimonas group</taxon>
        <taxon>Alteromonas</taxon>
    </lineage>
</organism>
<reference evidence="3" key="1">
    <citation type="journal article" date="2019" name="Int. J. Syst. Evol. Microbiol.">
        <title>The Global Catalogue of Microorganisms (GCM) 10K type strain sequencing project: providing services to taxonomists for standard genome sequencing and annotation.</title>
        <authorList>
            <consortium name="The Broad Institute Genomics Platform"/>
            <consortium name="The Broad Institute Genome Sequencing Center for Infectious Disease"/>
            <person name="Wu L."/>
            <person name="Ma J."/>
        </authorList>
    </citation>
    <scope>NUCLEOTIDE SEQUENCE [LARGE SCALE GENOMIC DNA]</scope>
    <source>
        <strain evidence="3">KCTC 52449</strain>
    </source>
</reference>
<dbReference type="RefSeq" id="WP_123323897.1">
    <property type="nucleotide sequence ID" value="NZ_JBHRSX010000014.1"/>
</dbReference>
<accession>A0ABV7K1G9</accession>
<evidence type="ECO:0000313" key="3">
    <source>
        <dbReference type="Proteomes" id="UP001595477"/>
    </source>
</evidence>